<dbReference type="InterPro" id="IPR023996">
    <property type="entry name" value="TonB-dep_OMP_SusC/RagA"/>
</dbReference>
<dbReference type="InterPro" id="IPR037066">
    <property type="entry name" value="Plug_dom_sf"/>
</dbReference>
<dbReference type="PROSITE" id="PS52016">
    <property type="entry name" value="TONB_DEPENDENT_REC_3"/>
    <property type="match status" value="1"/>
</dbReference>
<comment type="caution">
    <text evidence="10">The sequence shown here is derived from an EMBL/GenBank/DDBJ whole genome shotgun (WGS) entry which is preliminary data.</text>
</comment>
<reference evidence="10 11" key="1">
    <citation type="submission" date="2018-10" db="EMBL/GenBank/DDBJ databases">
        <title>Genomic Encyclopedia of Archaeal and Bacterial Type Strains, Phase II (KMG-II): from individual species to whole genera.</title>
        <authorList>
            <person name="Goeker M."/>
        </authorList>
    </citation>
    <scope>NUCLEOTIDE SEQUENCE [LARGE SCALE GENOMIC DNA]</scope>
    <source>
        <strain evidence="10 11">DSM 19624</strain>
    </source>
</reference>
<evidence type="ECO:0000313" key="10">
    <source>
        <dbReference type="EMBL" id="RLJ74921.1"/>
    </source>
</evidence>
<evidence type="ECO:0000256" key="8">
    <source>
        <dbReference type="SAM" id="Phobius"/>
    </source>
</evidence>
<comment type="subcellular location">
    <subcellularLocation>
        <location evidence="1 7">Cell outer membrane</location>
        <topology evidence="1 7">Multi-pass membrane protein</topology>
    </subcellularLocation>
</comment>
<gene>
    <name evidence="10" type="ORF">BCL90_3266</name>
</gene>
<dbReference type="EMBL" id="RCCK01000012">
    <property type="protein sequence ID" value="RLJ74921.1"/>
    <property type="molecule type" value="Genomic_DNA"/>
</dbReference>
<evidence type="ECO:0000256" key="3">
    <source>
        <dbReference type="ARBA" id="ARBA00022452"/>
    </source>
</evidence>
<evidence type="ECO:0000313" key="11">
    <source>
        <dbReference type="Proteomes" id="UP000273898"/>
    </source>
</evidence>
<evidence type="ECO:0000256" key="2">
    <source>
        <dbReference type="ARBA" id="ARBA00022448"/>
    </source>
</evidence>
<comment type="similarity">
    <text evidence="7">Belongs to the TonB-dependent receptor family.</text>
</comment>
<dbReference type="InterPro" id="IPR036942">
    <property type="entry name" value="Beta-barrel_TonB_sf"/>
</dbReference>
<dbReference type="GO" id="GO:0009279">
    <property type="term" value="C:cell outer membrane"/>
    <property type="evidence" value="ECO:0007669"/>
    <property type="project" value="UniProtKB-SubCell"/>
</dbReference>
<dbReference type="SUPFAM" id="SSF49464">
    <property type="entry name" value="Carboxypeptidase regulatory domain-like"/>
    <property type="match status" value="1"/>
</dbReference>
<proteinExistence type="inferred from homology"/>
<keyword evidence="3 7" id="KW-1134">Transmembrane beta strand</keyword>
<dbReference type="AlphaFoldDB" id="A0A497XXT9"/>
<evidence type="ECO:0000256" key="7">
    <source>
        <dbReference type="PROSITE-ProRule" id="PRU01360"/>
    </source>
</evidence>
<dbReference type="NCBIfam" id="TIGR04057">
    <property type="entry name" value="SusC_RagA_signa"/>
    <property type="match status" value="1"/>
</dbReference>
<evidence type="ECO:0000259" key="9">
    <source>
        <dbReference type="Pfam" id="PF07715"/>
    </source>
</evidence>
<dbReference type="Gene3D" id="2.40.170.20">
    <property type="entry name" value="TonB-dependent receptor, beta-barrel domain"/>
    <property type="match status" value="1"/>
</dbReference>
<evidence type="ECO:0000256" key="5">
    <source>
        <dbReference type="ARBA" id="ARBA00023136"/>
    </source>
</evidence>
<dbReference type="InterPro" id="IPR039426">
    <property type="entry name" value="TonB-dep_rcpt-like"/>
</dbReference>
<evidence type="ECO:0000256" key="1">
    <source>
        <dbReference type="ARBA" id="ARBA00004571"/>
    </source>
</evidence>
<dbReference type="NCBIfam" id="TIGR04056">
    <property type="entry name" value="OMP_RagA_SusC"/>
    <property type="match status" value="1"/>
</dbReference>
<name>A0A497XXT9_9SPHI</name>
<sequence length="1189" mass="129395">MLDTFQALKTVYSFDKVKLSKDMKINTRWIKNFHQYPSKVMVITAIMMLNLLSFSLYTYAQSDKKILFEADGMTLKKAFETIEKLSGNHIAYNNNQLDDQKRVYVSRGTRSVYEVLDLLLKGMPFTYKAGGAGNILITAKNTNTGRISGRVADENNEPIPAATIKIVELSKVTQTDNEGNFTIPVLPGTYTVEASFISYQTGKVQNVIVVNNNLTKIGTLKLKSSDNSLDDVVVTALGIKRSERALGYAIASLDSSAFTNAVATNWTDALSGKVAGLNLVRNSGLAGSNKIILRGENNLTGDNEALIVIDGVVASSSAKRTAGTGGGVYGTSGDILPTDFGSALNDLNSDDIENVTVLKGPAASALYGQRGANGAIVITTKSAGSSKKKFNITFTSNTAFEQINRGPDIQQEYGAGVSGASYYSFGTNADGADTHATSSTYGPRFDGTSMFFQYDPTTQKGGTTRTPWVAYPNALDAFFKTGVETTNSVSLDGNAGKVGLRFTASHGNNDWIVPNTNLERTSLAFSGNSNVTKKLNIVFKASYNNRHSDNLPTTGYGNQSLMYWFMFAHPNMNLDWFKNYWVAGQEQQKFIDLTSSFPEGPYAISEQYINGQRRNGILGNVQATYKFTDDLSLLVRSSIDFNHDIRETKRPWDAAGAKFAQGSYRVQDINSYEVNADFLLRYNKDLTRDLKLSASVGGSQLRNRYYKSELRADGLVVPGDYSLENNQNPLISVPDTARYNINSFYGTMSLSLKNYLFLDLTGRQDWNSTLASPLRTDNVGFFYPSASLSFIASDYWQLPSQISYFKLRGSIAQVGSGGTTPYRTAYNYTLAANGIYPGGAMTNPSILPNNNLKPLSTTTVEVGAELKLFKSRLNFDFAAYTGSTKNQILSRSIDRATGYSIAVFNAGRVDNKGLEMSVNATPLQSRSFTWTVNGTFSANRNTIKELADSAVILRTGPIGGTQIIANVGGSLGDMYGFGLKRSPDGQVIFDNTGKAIPDQTQLKYLGNTMPKFRFSFGTGVTYKGFAANVLFDAQLGAVAHSLTFARMAGLGKLKLTLPGRYGGLIGDGVMLNPDGVTYSPNTTVATDIGAFYEAMYGSTNAEGSTFRTDYLKFREANINYTFSKRLVSSLGLSRITIGVYGRNLYTWSPWPAFDPEFGTLSGSDIVTGFEVGQLPSTRTFGARLVVGIN</sequence>
<dbReference type="InterPro" id="IPR012910">
    <property type="entry name" value="Plug_dom"/>
</dbReference>
<dbReference type="InterPro" id="IPR008969">
    <property type="entry name" value="CarboxyPept-like_regulatory"/>
</dbReference>
<dbReference type="Gene3D" id="2.60.40.1120">
    <property type="entry name" value="Carboxypeptidase-like, regulatory domain"/>
    <property type="match status" value="1"/>
</dbReference>
<feature type="transmembrane region" description="Helical" evidence="8">
    <location>
        <begin position="40"/>
        <end position="60"/>
    </location>
</feature>
<keyword evidence="6 7" id="KW-0998">Cell outer membrane</keyword>
<dbReference type="SUPFAM" id="SSF56935">
    <property type="entry name" value="Porins"/>
    <property type="match status" value="1"/>
</dbReference>
<evidence type="ECO:0000256" key="4">
    <source>
        <dbReference type="ARBA" id="ARBA00022692"/>
    </source>
</evidence>
<dbReference type="Pfam" id="PF13715">
    <property type="entry name" value="CarbopepD_reg_2"/>
    <property type="match status" value="1"/>
</dbReference>
<keyword evidence="8" id="KW-1133">Transmembrane helix</keyword>
<dbReference type="Pfam" id="PF07715">
    <property type="entry name" value="Plug"/>
    <property type="match status" value="1"/>
</dbReference>
<evidence type="ECO:0000256" key="6">
    <source>
        <dbReference type="ARBA" id="ARBA00023237"/>
    </source>
</evidence>
<accession>A0A497XXT9</accession>
<organism evidence="10 11">
    <name type="scientific">Pedobacter alluvionis</name>
    <dbReference type="NCBI Taxonomy" id="475253"/>
    <lineage>
        <taxon>Bacteria</taxon>
        <taxon>Pseudomonadati</taxon>
        <taxon>Bacteroidota</taxon>
        <taxon>Sphingobacteriia</taxon>
        <taxon>Sphingobacteriales</taxon>
        <taxon>Sphingobacteriaceae</taxon>
        <taxon>Pedobacter</taxon>
    </lineage>
</organism>
<dbReference type="InterPro" id="IPR023997">
    <property type="entry name" value="TonB-dep_OMP_SusC/RagA_CS"/>
</dbReference>
<dbReference type="Proteomes" id="UP000273898">
    <property type="component" value="Unassembled WGS sequence"/>
</dbReference>
<feature type="domain" description="TonB-dependent receptor plug" evidence="9">
    <location>
        <begin position="246"/>
        <end position="375"/>
    </location>
</feature>
<keyword evidence="2 7" id="KW-0813">Transport</keyword>
<dbReference type="Gene3D" id="2.170.130.10">
    <property type="entry name" value="TonB-dependent receptor, plug domain"/>
    <property type="match status" value="1"/>
</dbReference>
<protein>
    <submittedName>
        <fullName evidence="10">TonB-linked SusC/RagA family outer membrane protein</fullName>
    </submittedName>
</protein>
<keyword evidence="5 7" id="KW-0472">Membrane</keyword>
<keyword evidence="4 7" id="KW-0812">Transmembrane</keyword>